<sequence length="117" mass="12982">MASALINNARQIYLDSIFGMEDEGMVKMFKALESSGLRGFLVCSSSIYETALVEFFQNASVRDGKVVSTVQGKVVEISEELFAGTFELPTEGLTEMADVPSRVIWTSWVPSMFLFHL</sequence>
<dbReference type="AlphaFoldDB" id="A0A2Z7BJZ1"/>
<organism evidence="1 2">
    <name type="scientific">Dorcoceras hygrometricum</name>
    <dbReference type="NCBI Taxonomy" id="472368"/>
    <lineage>
        <taxon>Eukaryota</taxon>
        <taxon>Viridiplantae</taxon>
        <taxon>Streptophyta</taxon>
        <taxon>Embryophyta</taxon>
        <taxon>Tracheophyta</taxon>
        <taxon>Spermatophyta</taxon>
        <taxon>Magnoliopsida</taxon>
        <taxon>eudicotyledons</taxon>
        <taxon>Gunneridae</taxon>
        <taxon>Pentapetalae</taxon>
        <taxon>asterids</taxon>
        <taxon>lamiids</taxon>
        <taxon>Lamiales</taxon>
        <taxon>Gesneriaceae</taxon>
        <taxon>Didymocarpoideae</taxon>
        <taxon>Trichosporeae</taxon>
        <taxon>Loxocarpinae</taxon>
        <taxon>Dorcoceras</taxon>
    </lineage>
</organism>
<name>A0A2Z7BJZ1_9LAMI</name>
<keyword evidence="2" id="KW-1185">Reference proteome</keyword>
<dbReference type="EMBL" id="KV005070">
    <property type="protein sequence ID" value="KZV34397.1"/>
    <property type="molecule type" value="Genomic_DNA"/>
</dbReference>
<gene>
    <name evidence="1" type="ORF">F511_13415</name>
</gene>
<evidence type="ECO:0000313" key="1">
    <source>
        <dbReference type="EMBL" id="KZV34397.1"/>
    </source>
</evidence>
<protein>
    <submittedName>
        <fullName evidence="1">Mucin-2-like</fullName>
    </submittedName>
</protein>
<evidence type="ECO:0000313" key="2">
    <source>
        <dbReference type="Proteomes" id="UP000250235"/>
    </source>
</evidence>
<dbReference type="Proteomes" id="UP000250235">
    <property type="component" value="Unassembled WGS sequence"/>
</dbReference>
<accession>A0A2Z7BJZ1</accession>
<proteinExistence type="predicted"/>
<reference evidence="1 2" key="1">
    <citation type="journal article" date="2015" name="Proc. Natl. Acad. Sci. U.S.A.">
        <title>The resurrection genome of Boea hygrometrica: A blueprint for survival of dehydration.</title>
        <authorList>
            <person name="Xiao L."/>
            <person name="Yang G."/>
            <person name="Zhang L."/>
            <person name="Yang X."/>
            <person name="Zhao S."/>
            <person name="Ji Z."/>
            <person name="Zhou Q."/>
            <person name="Hu M."/>
            <person name="Wang Y."/>
            <person name="Chen M."/>
            <person name="Xu Y."/>
            <person name="Jin H."/>
            <person name="Xiao X."/>
            <person name="Hu G."/>
            <person name="Bao F."/>
            <person name="Hu Y."/>
            <person name="Wan P."/>
            <person name="Li L."/>
            <person name="Deng X."/>
            <person name="Kuang T."/>
            <person name="Xiang C."/>
            <person name="Zhu J.K."/>
            <person name="Oliver M.J."/>
            <person name="He Y."/>
        </authorList>
    </citation>
    <scope>NUCLEOTIDE SEQUENCE [LARGE SCALE GENOMIC DNA]</scope>
    <source>
        <strain evidence="2">cv. XS01</strain>
    </source>
</reference>